<dbReference type="Pfam" id="PF16043">
    <property type="entry name" value="DUF4795"/>
    <property type="match status" value="1"/>
</dbReference>
<keyword evidence="4" id="KW-1185">Reference proteome</keyword>
<protein>
    <recommendedName>
        <fullName evidence="3">DUF4795 domain-containing protein</fullName>
    </recommendedName>
</protein>
<name>A0A9B0U7M5_CHRAS</name>
<feature type="compositionally biased region" description="Polar residues" evidence="2">
    <location>
        <begin position="1031"/>
        <end position="1041"/>
    </location>
</feature>
<feature type="compositionally biased region" description="Pro residues" evidence="2">
    <location>
        <begin position="352"/>
        <end position="364"/>
    </location>
</feature>
<accession>A0A9B0U7M5</accession>
<reference evidence="5" key="1">
    <citation type="submission" date="2025-08" db="UniProtKB">
        <authorList>
            <consortium name="RefSeq"/>
        </authorList>
    </citation>
    <scope>IDENTIFICATION</scope>
    <source>
        <tissue evidence="5">Spleen</tissue>
    </source>
</reference>
<evidence type="ECO:0000256" key="2">
    <source>
        <dbReference type="SAM" id="MobiDB-lite"/>
    </source>
</evidence>
<feature type="domain" description="DUF4795" evidence="3">
    <location>
        <begin position="713"/>
        <end position="884"/>
    </location>
</feature>
<evidence type="ECO:0000313" key="4">
    <source>
        <dbReference type="Proteomes" id="UP000504623"/>
    </source>
</evidence>
<feature type="compositionally biased region" description="Basic and acidic residues" evidence="2">
    <location>
        <begin position="466"/>
        <end position="510"/>
    </location>
</feature>
<feature type="region of interest" description="Disordered" evidence="2">
    <location>
        <begin position="1031"/>
        <end position="1103"/>
    </location>
</feature>
<gene>
    <name evidence="5" type="primary">LOC102841566</name>
</gene>
<dbReference type="OrthoDB" id="5981048at2759"/>
<feature type="region of interest" description="Disordered" evidence="2">
    <location>
        <begin position="460"/>
        <end position="510"/>
    </location>
</feature>
<dbReference type="AlphaFoldDB" id="A0A9B0U7M5"/>
<feature type="compositionally biased region" description="Basic and acidic residues" evidence="2">
    <location>
        <begin position="1077"/>
        <end position="1091"/>
    </location>
</feature>
<feature type="coiled-coil region" evidence="1">
    <location>
        <begin position="145"/>
        <end position="208"/>
    </location>
</feature>
<sequence>MSLSVTFTELVNIAISKGGVVNFQALHLLLQSILEHIHMADLKKVLSGDEDFLQTSQAVLLPREGDAQPILNPMKKFNNVFDHVVNRLDKMESQLAMLQDLPSTAQLLEASQGTNKPAQELWHLIKMRKMVEGSEETMAKTMEVLQELLTDLNSTKAIIETLRKEVDRLKDQFEKMNLEKFDTFLDDFRRQTRKFAALQRELNAVQNKINAFPKNEELVLWTSLHEAMFPSALQQGPGPLWQMAQPFQESPLLETTEYIQDVDRVRASEPIQGTELLQTVWHYETPEVLPVEKPAHAVLLPGAQEPASQPGSEIPPEPKPGLEPESPAGTEVEPAPGPSQAPEFGPASWPAGPGPSHGPPPMFFGGWPMPPRGWPMPPRGWPMPPGGWHGAGAWPFWALDFFEPGSGLPGLLQPTRPKYPPSRAPPPATELGSAWPQPILPYKSHPMEDHLQVVTEAGEDLDADEDKVSKDKMPKDKVPKDKMPKDKVPKDKVPKDKVPKDKVSKGPKSALDRIKTTAAIAAAAAAAYAAAANSAAQAAKAAAKELKDTPATKMATLATTTASAGPLGVFVDELGAGPTRGATSYMNFSHEADSDNYYYFSPPNSLFNISDRSPSITLSPEEKKKAVKYSMSYIASLPARHDSMKEEFSHLSSKLQQRLTYLANMGASTKLGNTVDVLQEKIGSLQKSRIKEEELERIWGGQIQMIKDHHIVLDRTIEKLQIRMDEYKTLQAQVKKLEMSKVDKSTLEHELKEKADKSALASKASRVDLETVALELNETLRGMLLKLTVYEEDWKKSMEQLTKDMSSKLVHSDLDLLKKEMEEVWKIVRKLLIEGLRFDPDSAAGFRKKLFERVKCISCDRPVEMMTGPHLITIRKAHQLSRLRPTSANSYEYLQRQQMRERQLLERLQGHPEGSVESLGSQQEWGDGPTNSTNLGFKSYGLSTLYPYGDPQLLHYDTAEVDILGVDGILYKGRMSNQNEMRPAVFADKELTAVKIPRPPSRNLYDRVRTSSVFGTCLLCPPALYPRTSISTASSGPQMTVPSRPPSLPPLPLLPPLIPTPRDSQQAPGASRHSRPLRLESRISTQLKEEPSSFPGTQRPADCKAELSWSAPHPTGHHILLAVFPFSS</sequence>
<feature type="region of interest" description="Disordered" evidence="2">
    <location>
        <begin position="303"/>
        <end position="364"/>
    </location>
</feature>
<feature type="region of interest" description="Disordered" evidence="2">
    <location>
        <begin position="910"/>
        <end position="930"/>
    </location>
</feature>
<dbReference type="PANTHER" id="PTHR47080">
    <property type="entry name" value="CHROMOSOME 16 OPEN READING FRAME 96"/>
    <property type="match status" value="1"/>
</dbReference>
<dbReference type="GeneID" id="102841566"/>
<dbReference type="PANTHER" id="PTHR47080:SF1">
    <property type="entry name" value="CHROMOSOME 16 OPEN READING FRAME 96"/>
    <property type="match status" value="1"/>
</dbReference>
<feature type="compositionally biased region" description="Pro residues" evidence="2">
    <location>
        <begin position="1043"/>
        <end position="1059"/>
    </location>
</feature>
<evidence type="ECO:0000259" key="3">
    <source>
        <dbReference type="Pfam" id="PF16043"/>
    </source>
</evidence>
<evidence type="ECO:0000256" key="1">
    <source>
        <dbReference type="SAM" id="Coils"/>
    </source>
</evidence>
<feature type="compositionally biased region" description="Polar residues" evidence="2">
    <location>
        <begin position="918"/>
        <end position="930"/>
    </location>
</feature>
<keyword evidence="1" id="KW-0175">Coiled coil</keyword>
<evidence type="ECO:0000313" key="5">
    <source>
        <dbReference type="RefSeq" id="XP_006874970.1"/>
    </source>
</evidence>
<organism evidence="4 5">
    <name type="scientific">Chrysochloris asiatica</name>
    <name type="common">Cape golden mole</name>
    <dbReference type="NCBI Taxonomy" id="185453"/>
    <lineage>
        <taxon>Eukaryota</taxon>
        <taxon>Metazoa</taxon>
        <taxon>Chordata</taxon>
        <taxon>Craniata</taxon>
        <taxon>Vertebrata</taxon>
        <taxon>Euteleostomi</taxon>
        <taxon>Mammalia</taxon>
        <taxon>Eutheria</taxon>
        <taxon>Afrotheria</taxon>
        <taxon>Chrysochloridae</taxon>
        <taxon>Chrysochlorinae</taxon>
        <taxon>Chrysochloris</taxon>
    </lineage>
</organism>
<dbReference type="Proteomes" id="UP000504623">
    <property type="component" value="Unplaced"/>
</dbReference>
<proteinExistence type="predicted"/>
<dbReference type="CTD" id="109313456"/>
<dbReference type="InterPro" id="IPR032013">
    <property type="entry name" value="DUF4795"/>
</dbReference>
<dbReference type="RefSeq" id="XP_006874970.1">
    <property type="nucleotide sequence ID" value="XM_006874908.1"/>
</dbReference>